<dbReference type="Pfam" id="PF01270">
    <property type="entry name" value="Glyco_hydro_8"/>
    <property type="match status" value="1"/>
</dbReference>
<dbReference type="OrthoDB" id="9766708at2"/>
<evidence type="ECO:0000256" key="7">
    <source>
        <dbReference type="ARBA" id="ARBA00023326"/>
    </source>
</evidence>
<comment type="catalytic activity">
    <reaction evidence="1">
        <text>Endohydrolysis of (1-&gt;4)-beta-D-glucosidic linkages in cellulose, lichenin and cereal beta-D-glucans.</text>
        <dbReference type="EC" id="3.2.1.4"/>
    </reaction>
</comment>
<dbReference type="GO" id="GO:0030245">
    <property type="term" value="P:cellulose catabolic process"/>
    <property type="evidence" value="ECO:0007669"/>
    <property type="project" value="UniProtKB-KW"/>
</dbReference>
<dbReference type="EMBL" id="CP026100">
    <property type="protein sequence ID" value="AYV46546.1"/>
    <property type="molecule type" value="Genomic_DNA"/>
</dbReference>
<dbReference type="PRINTS" id="PR00735">
    <property type="entry name" value="GLHYDRLASE8"/>
</dbReference>
<evidence type="ECO:0000256" key="8">
    <source>
        <dbReference type="SAM" id="MobiDB-lite"/>
    </source>
</evidence>
<name>A0A2N5CMV8_9CAUL</name>
<keyword evidence="7" id="KW-0119">Carbohydrate metabolism</keyword>
<evidence type="ECO:0000313" key="9">
    <source>
        <dbReference type="EMBL" id="AYV46546.1"/>
    </source>
</evidence>
<evidence type="ECO:0000256" key="4">
    <source>
        <dbReference type="ARBA" id="ARBA00022801"/>
    </source>
</evidence>
<gene>
    <name evidence="9" type="ORF">C1707_09865</name>
    <name evidence="10" type="ORF">CFHF_21340</name>
</gene>
<organism evidence="10 11">
    <name type="scientific">Caulobacter flavus</name>
    <dbReference type="NCBI Taxonomy" id="1679497"/>
    <lineage>
        <taxon>Bacteria</taxon>
        <taxon>Pseudomonadati</taxon>
        <taxon>Pseudomonadota</taxon>
        <taxon>Alphaproteobacteria</taxon>
        <taxon>Caulobacterales</taxon>
        <taxon>Caulobacteraceae</taxon>
        <taxon>Caulobacter</taxon>
    </lineage>
</organism>
<evidence type="ECO:0000313" key="11">
    <source>
        <dbReference type="Proteomes" id="UP000234483"/>
    </source>
</evidence>
<keyword evidence="4" id="KW-0378">Hydrolase</keyword>
<evidence type="ECO:0000313" key="10">
    <source>
        <dbReference type="EMBL" id="PLR07782.1"/>
    </source>
</evidence>
<dbReference type="InterPro" id="IPR002037">
    <property type="entry name" value="Glyco_hydro_8"/>
</dbReference>
<dbReference type="EC" id="3.2.1.4" evidence="3"/>
<dbReference type="Proteomes" id="UP000234483">
    <property type="component" value="Unassembled WGS sequence"/>
</dbReference>
<evidence type="ECO:0000313" key="12">
    <source>
        <dbReference type="Proteomes" id="UP000281192"/>
    </source>
</evidence>
<evidence type="ECO:0000256" key="1">
    <source>
        <dbReference type="ARBA" id="ARBA00000966"/>
    </source>
</evidence>
<comment type="similarity">
    <text evidence="2">Belongs to the glycosyl hydrolase 8 (cellulase D) family.</text>
</comment>
<accession>A0A2N5CMV8</accession>
<dbReference type="InterPro" id="IPR008928">
    <property type="entry name" value="6-hairpin_glycosidase_sf"/>
</dbReference>
<evidence type="ECO:0000256" key="3">
    <source>
        <dbReference type="ARBA" id="ARBA00012601"/>
    </source>
</evidence>
<dbReference type="Gene3D" id="1.50.10.10">
    <property type="match status" value="1"/>
</dbReference>
<dbReference type="KEGG" id="cfh:C1707_09865"/>
<dbReference type="SUPFAM" id="SSF48208">
    <property type="entry name" value="Six-hairpin glycosidases"/>
    <property type="match status" value="1"/>
</dbReference>
<keyword evidence="12" id="KW-1185">Reference proteome</keyword>
<keyword evidence="5" id="KW-0136">Cellulose degradation</keyword>
<keyword evidence="6" id="KW-0326">Glycosidase</keyword>
<evidence type="ECO:0000256" key="5">
    <source>
        <dbReference type="ARBA" id="ARBA00023001"/>
    </source>
</evidence>
<dbReference type="GO" id="GO:0008810">
    <property type="term" value="F:cellulase activity"/>
    <property type="evidence" value="ECO:0007669"/>
    <property type="project" value="UniProtKB-EC"/>
</dbReference>
<proteinExistence type="inferred from homology"/>
<feature type="region of interest" description="Disordered" evidence="8">
    <location>
        <begin position="1"/>
        <end position="20"/>
    </location>
</feature>
<dbReference type="AlphaFoldDB" id="A0A2N5CMV8"/>
<reference evidence="10 11" key="1">
    <citation type="submission" date="2017-12" db="EMBL/GenBank/DDBJ databases">
        <title>The genome sequence of Caulobacter flavus CGMCC1 15093.</title>
        <authorList>
            <person name="Gao J."/>
            <person name="Mao X."/>
            <person name="Sun J."/>
        </authorList>
    </citation>
    <scope>NUCLEOTIDE SEQUENCE [LARGE SCALE GENOMIC DNA]</scope>
    <source>
        <strain evidence="10 11">CGMCC1 15093</strain>
    </source>
</reference>
<sequence length="394" mass="42621">MGPVRMFSKTTPGGPGRRSWPRFWRALTAPGWRPRAAPAGPRPAVIPWLRRWCSSTGSRLLMAMLVASGGNACARPPDGWTQFKAAYVQPDGRTIDPENGGVSHSESQGWTMLLAEGHGDREAFDKAWGWTRANLVRKNAPLLAWRYDPRSRPAVADENNASDGDILAAWALLRAGRRWKDDGYLAASRAMREAVAERLVVEVGGRTVLLPGLEGFRSPAGIVTNPSYFVLPALQDFAVEDGPAAPWRTLVADGVKLAREGRFGAQKLPPDWLLVRADGGLALAPEKPPLFGFDAIRVPLYLAWGGEDSLARDTAAYWRGKIQAQKAPPAWVNMSDGHEADFPLSGGGVAIAALALDDPSIQALRGASQDRTYYSSALVLLAEMAGREKGGKRP</sequence>
<evidence type="ECO:0000256" key="2">
    <source>
        <dbReference type="ARBA" id="ARBA00009209"/>
    </source>
</evidence>
<keyword evidence="7" id="KW-0624">Polysaccharide degradation</keyword>
<dbReference type="InterPro" id="IPR012341">
    <property type="entry name" value="6hp_glycosidase-like_sf"/>
</dbReference>
<evidence type="ECO:0000256" key="6">
    <source>
        <dbReference type="ARBA" id="ARBA00023295"/>
    </source>
</evidence>
<dbReference type="EMBL" id="PJRQ01000044">
    <property type="protein sequence ID" value="PLR07782.1"/>
    <property type="molecule type" value="Genomic_DNA"/>
</dbReference>
<reference evidence="9 12" key="2">
    <citation type="submission" date="2018-01" db="EMBL/GenBank/DDBJ databases">
        <title>Complete genome sequence of Caulobacter flavus RHGG3.</title>
        <authorList>
            <person name="Yang E."/>
        </authorList>
    </citation>
    <scope>NUCLEOTIDE SEQUENCE [LARGE SCALE GENOMIC DNA]</scope>
    <source>
        <strain evidence="9 12">RHGG3</strain>
    </source>
</reference>
<protein>
    <recommendedName>
        <fullName evidence="3">cellulase</fullName>
        <ecNumber evidence="3">3.2.1.4</ecNumber>
    </recommendedName>
</protein>
<dbReference type="Proteomes" id="UP000281192">
    <property type="component" value="Chromosome"/>
</dbReference>